<name>A0ABT0PBJ8_9GAMM</name>
<reference evidence="1 2" key="1">
    <citation type="submission" date="2022-05" db="EMBL/GenBank/DDBJ databases">
        <authorList>
            <person name="Park J.-S."/>
        </authorList>
    </citation>
    <scope>NUCLEOTIDE SEQUENCE [LARGE SCALE GENOMIC DNA]</scope>
    <source>
        <strain evidence="1 2">2012CJ34-2</strain>
    </source>
</reference>
<keyword evidence="2" id="KW-1185">Reference proteome</keyword>
<protein>
    <submittedName>
        <fullName evidence="1">Phosphohistidine phosphatase SixA</fullName>
    </submittedName>
</protein>
<dbReference type="InterPro" id="IPR004449">
    <property type="entry name" value="SixA"/>
</dbReference>
<gene>
    <name evidence="1" type="primary">sixA</name>
    <name evidence="1" type="ORF">M3P05_01655</name>
</gene>
<proteinExistence type="predicted"/>
<dbReference type="InterPro" id="IPR029033">
    <property type="entry name" value="His_PPase_superfam"/>
</dbReference>
<dbReference type="Gene3D" id="3.40.50.1240">
    <property type="entry name" value="Phosphoglycerate mutase-like"/>
    <property type="match status" value="1"/>
</dbReference>
<evidence type="ECO:0000313" key="2">
    <source>
        <dbReference type="Proteomes" id="UP001203338"/>
    </source>
</evidence>
<dbReference type="InterPro" id="IPR013078">
    <property type="entry name" value="His_Pase_superF_clade-1"/>
</dbReference>
<dbReference type="Proteomes" id="UP001203338">
    <property type="component" value="Unassembled WGS sequence"/>
</dbReference>
<dbReference type="RefSeq" id="WP_249697679.1">
    <property type="nucleotide sequence ID" value="NZ_JAMFLX010000002.1"/>
</dbReference>
<comment type="caution">
    <text evidence="1">The sequence shown here is derived from an EMBL/GenBank/DDBJ whole genome shotgun (WGS) entry which is preliminary data.</text>
</comment>
<sequence>MKLFVMRHGEAAPWADSDAERPLTPFGQNQAGTVAEQLGKYELTTILASPYKRAQQTAGIVQSVINGPEIITSRLITPDLPPEPVIDALPETGVVLLVAHMPLVSRLTGLLTDGVTNMGIPFSTAMIAELEMEFPAAGMASLQRIFTP</sequence>
<evidence type="ECO:0000313" key="1">
    <source>
        <dbReference type="EMBL" id="MCL6268658.1"/>
    </source>
</evidence>
<accession>A0ABT0PBJ8</accession>
<dbReference type="SMART" id="SM00855">
    <property type="entry name" value="PGAM"/>
    <property type="match status" value="1"/>
</dbReference>
<organism evidence="1 2">
    <name type="scientific">Parendozoicomonas callyspongiae</name>
    <dbReference type="NCBI Taxonomy" id="2942213"/>
    <lineage>
        <taxon>Bacteria</taxon>
        <taxon>Pseudomonadati</taxon>
        <taxon>Pseudomonadota</taxon>
        <taxon>Gammaproteobacteria</taxon>
        <taxon>Oceanospirillales</taxon>
        <taxon>Endozoicomonadaceae</taxon>
        <taxon>Parendozoicomonas</taxon>
    </lineage>
</organism>
<dbReference type="Pfam" id="PF00300">
    <property type="entry name" value="His_Phos_1"/>
    <property type="match status" value="1"/>
</dbReference>
<dbReference type="CDD" id="cd07067">
    <property type="entry name" value="HP_PGM_like"/>
    <property type="match status" value="1"/>
</dbReference>
<dbReference type="EMBL" id="JAMFLX010000002">
    <property type="protein sequence ID" value="MCL6268658.1"/>
    <property type="molecule type" value="Genomic_DNA"/>
</dbReference>
<dbReference type="SUPFAM" id="SSF53254">
    <property type="entry name" value="Phosphoglycerate mutase-like"/>
    <property type="match status" value="1"/>
</dbReference>
<dbReference type="NCBIfam" id="TIGR00249">
    <property type="entry name" value="sixA"/>
    <property type="match status" value="1"/>
</dbReference>